<sequence>MKFLLDQEVDVTVVAIRPWGLDVESPDGTRGFIDIAKDPAWRSGGRSTAVGSVLRVCVVDDERDPARLSALDVDLEIARRLREEQAKHVR</sequence>
<dbReference type="EMBL" id="JBHSPB010000015">
    <property type="protein sequence ID" value="MFC5723018.1"/>
    <property type="molecule type" value="Genomic_DNA"/>
</dbReference>
<accession>A0ABW0Z7J3</accession>
<dbReference type="RefSeq" id="WP_390318910.1">
    <property type="nucleotide sequence ID" value="NZ_JBHSPB010000015.1"/>
</dbReference>
<dbReference type="InterPro" id="IPR012340">
    <property type="entry name" value="NA-bd_OB-fold"/>
</dbReference>
<proteinExistence type="predicted"/>
<comment type="caution">
    <text evidence="1">The sequence shown here is derived from an EMBL/GenBank/DDBJ whole genome shotgun (WGS) entry which is preliminary data.</text>
</comment>
<protein>
    <submittedName>
        <fullName evidence="1">Uncharacterized protein</fullName>
    </submittedName>
</protein>
<dbReference type="Proteomes" id="UP001596083">
    <property type="component" value="Unassembled WGS sequence"/>
</dbReference>
<keyword evidence="2" id="KW-1185">Reference proteome</keyword>
<dbReference type="SUPFAM" id="SSF50249">
    <property type="entry name" value="Nucleic acid-binding proteins"/>
    <property type="match status" value="1"/>
</dbReference>
<organism evidence="1 2">
    <name type="scientific">Streptomyces gamaensis</name>
    <dbReference type="NCBI Taxonomy" id="1763542"/>
    <lineage>
        <taxon>Bacteria</taxon>
        <taxon>Bacillati</taxon>
        <taxon>Actinomycetota</taxon>
        <taxon>Actinomycetes</taxon>
        <taxon>Kitasatosporales</taxon>
        <taxon>Streptomycetaceae</taxon>
        <taxon>Streptomyces</taxon>
    </lineage>
</organism>
<evidence type="ECO:0000313" key="1">
    <source>
        <dbReference type="EMBL" id="MFC5723018.1"/>
    </source>
</evidence>
<evidence type="ECO:0000313" key="2">
    <source>
        <dbReference type="Proteomes" id="UP001596083"/>
    </source>
</evidence>
<gene>
    <name evidence="1" type="ORF">ACFP1Z_22890</name>
</gene>
<reference evidence="2" key="1">
    <citation type="journal article" date="2019" name="Int. J. Syst. Evol. Microbiol.">
        <title>The Global Catalogue of Microorganisms (GCM) 10K type strain sequencing project: providing services to taxonomists for standard genome sequencing and annotation.</title>
        <authorList>
            <consortium name="The Broad Institute Genomics Platform"/>
            <consortium name="The Broad Institute Genome Sequencing Center for Infectious Disease"/>
            <person name="Wu L."/>
            <person name="Ma J."/>
        </authorList>
    </citation>
    <scope>NUCLEOTIDE SEQUENCE [LARGE SCALE GENOMIC DNA]</scope>
    <source>
        <strain evidence="2">CGMCC 4.7304</strain>
    </source>
</reference>
<name>A0ABW0Z7J3_9ACTN</name>